<name>A0A9P6VDQ5_9HELO</name>
<reference evidence="2" key="1">
    <citation type="submission" date="2019-07" db="EMBL/GenBank/DDBJ databases">
        <title>Hyphodiscus hymeniophilus genome sequencing and assembly.</title>
        <authorList>
            <person name="Kramer G."/>
            <person name="Nodwell J."/>
        </authorList>
    </citation>
    <scope>NUCLEOTIDE SEQUENCE</scope>
    <source>
        <strain evidence="2">ATCC 34498</strain>
    </source>
</reference>
<dbReference type="AlphaFoldDB" id="A0A9P6VDQ5"/>
<protein>
    <submittedName>
        <fullName evidence="2">Retinol dehydrogenase 13</fullName>
    </submittedName>
</protein>
<evidence type="ECO:0000313" key="2">
    <source>
        <dbReference type="EMBL" id="KAG0645470.1"/>
    </source>
</evidence>
<proteinExistence type="predicted"/>
<accession>A0A9P6VDQ5</accession>
<dbReference type="Pfam" id="PF00106">
    <property type="entry name" value="adh_short"/>
    <property type="match status" value="1"/>
</dbReference>
<dbReference type="Proteomes" id="UP000785200">
    <property type="component" value="Unassembled WGS sequence"/>
</dbReference>
<dbReference type="GO" id="GO:0016491">
    <property type="term" value="F:oxidoreductase activity"/>
    <property type="evidence" value="ECO:0007669"/>
    <property type="project" value="UniProtKB-KW"/>
</dbReference>
<dbReference type="InterPro" id="IPR002347">
    <property type="entry name" value="SDR_fam"/>
</dbReference>
<sequence length="357" mass="39707">MITTQKATPGIHAPSLLWCTWQLLRGMNPRHLTIPDADLRGKWVLLTGGNSGIGREASLQFAKWGANIILGCRQPPPHEMHPDVAVEEYKAAALAAGHEGTVIQWWEVDMGSLESVEAFAKRWLAKECALDILANNAGLGGYVGDTKHTIDGFELVHQVNFLSHVYLTMWLLPSLSKARQPRIICTTSNMQYLGTFDLTNTTRGKGAYPNNKLYFQTWLTELQDRMSKHASCEHVVIQGVHPGFVASNIWNLPSNNVKWSERIAGRLSLLFGWFGIDPQQGSLSITHAATAAEAGSNLPELLDGMKLGRGGGRFFNRIWDEVPMPQTKDPECRQMIWDLVSRELKLEEKGLLNDLGT</sequence>
<dbReference type="PRINTS" id="PR00081">
    <property type="entry name" value="GDHRDH"/>
</dbReference>
<evidence type="ECO:0000256" key="1">
    <source>
        <dbReference type="ARBA" id="ARBA00023002"/>
    </source>
</evidence>
<dbReference type="PANTHER" id="PTHR43157:SF31">
    <property type="entry name" value="PHOSPHATIDYLINOSITOL-GLYCAN BIOSYNTHESIS CLASS F PROTEIN"/>
    <property type="match status" value="1"/>
</dbReference>
<comment type="caution">
    <text evidence="2">The sequence shown here is derived from an EMBL/GenBank/DDBJ whole genome shotgun (WGS) entry which is preliminary data.</text>
</comment>
<dbReference type="InterPro" id="IPR036291">
    <property type="entry name" value="NAD(P)-bd_dom_sf"/>
</dbReference>
<dbReference type="SUPFAM" id="SSF51735">
    <property type="entry name" value="NAD(P)-binding Rossmann-fold domains"/>
    <property type="match status" value="1"/>
</dbReference>
<dbReference type="PANTHER" id="PTHR43157">
    <property type="entry name" value="PHOSPHATIDYLINOSITOL-GLYCAN BIOSYNTHESIS CLASS F PROTEIN-RELATED"/>
    <property type="match status" value="1"/>
</dbReference>
<keyword evidence="1" id="KW-0560">Oxidoreductase</keyword>
<gene>
    <name evidence="2" type="ORF">D0Z07_8541</name>
</gene>
<organism evidence="2 3">
    <name type="scientific">Hyphodiscus hymeniophilus</name>
    <dbReference type="NCBI Taxonomy" id="353542"/>
    <lineage>
        <taxon>Eukaryota</taxon>
        <taxon>Fungi</taxon>
        <taxon>Dikarya</taxon>
        <taxon>Ascomycota</taxon>
        <taxon>Pezizomycotina</taxon>
        <taxon>Leotiomycetes</taxon>
        <taxon>Helotiales</taxon>
        <taxon>Hyphodiscaceae</taxon>
        <taxon>Hyphodiscus</taxon>
    </lineage>
</organism>
<evidence type="ECO:0000313" key="3">
    <source>
        <dbReference type="Proteomes" id="UP000785200"/>
    </source>
</evidence>
<dbReference type="Gene3D" id="3.40.50.720">
    <property type="entry name" value="NAD(P)-binding Rossmann-like Domain"/>
    <property type="match status" value="1"/>
</dbReference>
<dbReference type="EMBL" id="VNKQ01000018">
    <property type="protein sequence ID" value="KAG0645470.1"/>
    <property type="molecule type" value="Genomic_DNA"/>
</dbReference>
<keyword evidence="3" id="KW-1185">Reference proteome</keyword>
<dbReference type="OrthoDB" id="542013at2759"/>